<dbReference type="EMBL" id="FR824305">
    <property type="protein sequence ID" value="CCA24809.1"/>
    <property type="molecule type" value="Genomic_DNA"/>
</dbReference>
<dbReference type="HOGENOM" id="CLU_001650_6_3_1"/>
<dbReference type="CDD" id="cd09272">
    <property type="entry name" value="RNase_HI_RT_Ty1"/>
    <property type="match status" value="1"/>
</dbReference>
<sequence length="130" mass="14864">MASDMVVGWLCRKKKCVALRAMEAEFVAAAQTMDDMFYVIEMLQEIGMAMQKKSTMHADNQEAIAQIEGQDTYERVKHIDVRYKFVKSLPSKKVIKIKYCESKIMLSSILTKVVPASRHAELRELSCLLD</sequence>
<organism evidence="1">
    <name type="scientific">Albugo laibachii Nc14</name>
    <dbReference type="NCBI Taxonomy" id="890382"/>
    <lineage>
        <taxon>Eukaryota</taxon>
        <taxon>Sar</taxon>
        <taxon>Stramenopiles</taxon>
        <taxon>Oomycota</taxon>
        <taxon>Peronosporomycetes</taxon>
        <taxon>Albuginales</taxon>
        <taxon>Albuginaceae</taxon>
        <taxon>Albugo</taxon>
    </lineage>
</organism>
<reference evidence="1" key="1">
    <citation type="journal article" date="2011" name="PLoS Biol.">
        <title>Gene gain and loss during evolution of obligate parasitism in the white rust pathogen of Arabidopsis thaliana.</title>
        <authorList>
            <person name="Kemen E."/>
            <person name="Gardiner A."/>
            <person name="Schultz-Larsen T."/>
            <person name="Kemen A.C."/>
            <person name="Balmuth A.L."/>
            <person name="Robert-Seilaniantz A."/>
            <person name="Bailey K."/>
            <person name="Holub E."/>
            <person name="Studholme D.J."/>
            <person name="Maclean D."/>
            <person name="Jones J.D."/>
        </authorList>
    </citation>
    <scope>NUCLEOTIDE SEQUENCE</scope>
</reference>
<name>F0WTW5_9STRA</name>
<proteinExistence type="predicted"/>
<reference evidence="1" key="2">
    <citation type="submission" date="2011-02" db="EMBL/GenBank/DDBJ databases">
        <authorList>
            <person name="MacLean D."/>
        </authorList>
    </citation>
    <scope>NUCLEOTIDE SEQUENCE</scope>
</reference>
<evidence type="ECO:0000313" key="1">
    <source>
        <dbReference type="EMBL" id="CCA24809.1"/>
    </source>
</evidence>
<gene>
    <name evidence="1" type="primary">AlNc14C260G9789</name>
    <name evidence="1" type="ORF">ALNC14_109530</name>
</gene>
<protein>
    <submittedName>
        <fullName evidence="1">Uncharacterized protein AlNc14C260G9789</fullName>
    </submittedName>
</protein>
<accession>F0WTW5</accession>
<dbReference type="AlphaFoldDB" id="F0WTW5"/>